<gene>
    <name evidence="2" type="ORF">APAL1065_LOCUS6932</name>
</gene>
<proteinExistence type="predicted"/>
<dbReference type="SUPFAM" id="SSF54427">
    <property type="entry name" value="NTF2-like"/>
    <property type="match status" value="1"/>
</dbReference>
<dbReference type="InterPro" id="IPR053218">
    <property type="entry name" value="Pathogen-related_defense"/>
</dbReference>
<dbReference type="EMBL" id="HBHT01010392">
    <property type="protein sequence ID" value="CAD9954622.1"/>
    <property type="molecule type" value="Transcribed_RNA"/>
</dbReference>
<accession>A0A7S2VF61</accession>
<feature type="region of interest" description="Disordered" evidence="1">
    <location>
        <begin position="316"/>
        <end position="358"/>
    </location>
</feature>
<reference evidence="2" key="1">
    <citation type="submission" date="2021-01" db="EMBL/GenBank/DDBJ databases">
        <authorList>
            <person name="Corre E."/>
            <person name="Pelletier E."/>
            <person name="Niang G."/>
            <person name="Scheremetjew M."/>
            <person name="Finn R."/>
            <person name="Kale V."/>
            <person name="Holt S."/>
            <person name="Cochrane G."/>
            <person name="Meng A."/>
            <person name="Brown T."/>
            <person name="Cohen L."/>
        </authorList>
    </citation>
    <scope>NUCLEOTIDE SEQUENCE</scope>
    <source>
        <strain evidence="2">CCMP125</strain>
    </source>
</reference>
<evidence type="ECO:0000313" key="2">
    <source>
        <dbReference type="EMBL" id="CAD9954622.1"/>
    </source>
</evidence>
<evidence type="ECO:0008006" key="3">
    <source>
        <dbReference type="Google" id="ProtNLM"/>
    </source>
</evidence>
<dbReference type="AlphaFoldDB" id="A0A7S2VF61"/>
<sequence length="358" mass="40741">MSKPQVDEELANSIRERRFEKPVKFMPLSSPSLAQTHCQGPLKVNGSGQSLNEQELEQIKQELEELKAKHAWKEPKRDFMDDPMTVWMFDGVPDYSLTNYFFLKERTHHHAAGSLEETVEELVKTWEMERSHKPDCSQHCTTNPEKFRFSANGGKVFDNVQAHQVGNYNVMLDTCPKEYYDAENTTWQDSHHAFHKAFPAFPWEVLQVFSGPPKVAFTWRHWAHFTGEYNGKQGDGQLVEMYGFCTAELDDDMKMGELQVYFDPVKFFQDLLGTRRPGVKSVDIAVEQEEPGKIPKTLSNVDLTEDLTEDSASVFSAATNGSDDQPWPAPRRRKSTKTASSTKSSGGGCPFKHSFANM</sequence>
<organism evidence="2">
    <name type="scientific">Entomoneis paludosa</name>
    <dbReference type="NCBI Taxonomy" id="265537"/>
    <lineage>
        <taxon>Eukaryota</taxon>
        <taxon>Sar</taxon>
        <taxon>Stramenopiles</taxon>
        <taxon>Ochrophyta</taxon>
        <taxon>Bacillariophyta</taxon>
        <taxon>Bacillariophyceae</taxon>
        <taxon>Bacillariophycidae</taxon>
        <taxon>Entomoneidaceae</taxon>
        <taxon>Entomoneis</taxon>
    </lineage>
</organism>
<dbReference type="InterPro" id="IPR032710">
    <property type="entry name" value="NTF2-like_dom_sf"/>
</dbReference>
<name>A0A7S2VF61_9STRA</name>
<protein>
    <recommendedName>
        <fullName evidence="3">Pathogen-related protein</fullName>
    </recommendedName>
</protein>
<evidence type="ECO:0000256" key="1">
    <source>
        <dbReference type="SAM" id="MobiDB-lite"/>
    </source>
</evidence>
<dbReference type="Gene3D" id="3.10.450.50">
    <property type="match status" value="1"/>
</dbReference>
<dbReference type="PANTHER" id="PTHR31723:SF10">
    <property type="entry name" value="PATHOGEN-RELATED PROTEIN"/>
    <property type="match status" value="1"/>
</dbReference>
<dbReference type="PANTHER" id="PTHR31723">
    <property type="entry name" value="PATHOGENESIS-RELATED FAMILY PROTEIN"/>
    <property type="match status" value="1"/>
</dbReference>